<evidence type="ECO:0000313" key="6">
    <source>
        <dbReference type="Proteomes" id="UP000474802"/>
    </source>
</evidence>
<sequence length="298" mass="31881">MTTLLQIERAGPLTTIQDHGRFGLLQHGISASGPMDRGAFDRAGRRAGAADDSGIEFTQTLDLTVAGEPVRIGWDGGVFRARINGLDVPWPHSTVVSKGDCLSIIPGPSGVYGYLRFGKMLELPSVLGSRATSSRSRLGGLGGRMLQAGNELTLIGEGLPPQHITDDPGTDGPIRFIWGVHSEHFSRDVRQHFATATFRVSAAMDRMSVRLIDAENVFKGASILSLVSEPVMPGDIQILGDGTPIVLMRDHQPTGGYPRIGTVISADLDRFAQLRSGSSVAFAPVTVEHAHQLLRSSL</sequence>
<dbReference type="PANTHER" id="PTHR43309">
    <property type="entry name" value="5-OXOPROLINASE SUBUNIT C"/>
    <property type="match status" value="1"/>
</dbReference>
<organism evidence="5 6">
    <name type="scientific">Devosia aurantiaca</name>
    <dbReference type="NCBI Taxonomy" id="2714858"/>
    <lineage>
        <taxon>Bacteria</taxon>
        <taxon>Pseudomonadati</taxon>
        <taxon>Pseudomonadota</taxon>
        <taxon>Alphaproteobacteria</taxon>
        <taxon>Hyphomicrobiales</taxon>
        <taxon>Devosiaceae</taxon>
        <taxon>Devosia</taxon>
    </lineage>
</organism>
<evidence type="ECO:0000256" key="3">
    <source>
        <dbReference type="ARBA" id="ARBA00022840"/>
    </source>
</evidence>
<dbReference type="Gene3D" id="2.40.100.10">
    <property type="entry name" value="Cyclophilin-like"/>
    <property type="match status" value="1"/>
</dbReference>
<dbReference type="InterPro" id="IPR029000">
    <property type="entry name" value="Cyclophilin-like_dom_sf"/>
</dbReference>
<keyword evidence="5" id="KW-0808">Transferase</keyword>
<evidence type="ECO:0000313" key="5">
    <source>
        <dbReference type="EMBL" id="NGP17557.1"/>
    </source>
</evidence>
<comment type="caution">
    <text evidence="5">The sequence shown here is derived from an EMBL/GenBank/DDBJ whole genome shotgun (WGS) entry which is preliminary data.</text>
</comment>
<dbReference type="Proteomes" id="UP000474802">
    <property type="component" value="Unassembled WGS sequence"/>
</dbReference>
<keyword evidence="6" id="KW-1185">Reference proteome</keyword>
<dbReference type="SUPFAM" id="SSF50891">
    <property type="entry name" value="Cyclophilin-like"/>
    <property type="match status" value="1"/>
</dbReference>
<reference evidence="5 6" key="2">
    <citation type="submission" date="2020-03" db="EMBL/GenBank/DDBJ databases">
        <title>Devosia chinhatensis sp. nov., isolated from a hexachlorocyclohexane (HCH) dump site in India.</title>
        <authorList>
            <person name="Kumar M."/>
            <person name="Lal R."/>
        </authorList>
    </citation>
    <scope>NUCLEOTIDE SEQUENCE [LARGE SCALE GENOMIC DNA]</scope>
    <source>
        <strain evidence="5 6">H239</strain>
    </source>
</reference>
<gene>
    <name evidence="5" type="ORF">G5575_07700</name>
</gene>
<keyword evidence="1" id="KW-0547">Nucleotide-binding</keyword>
<feature type="domain" description="Carboxyltransferase" evidence="4">
    <location>
        <begin position="26"/>
        <end position="298"/>
    </location>
</feature>
<keyword evidence="3" id="KW-0067">ATP-binding</keyword>
<accession>A0A6M1SCX7</accession>
<evidence type="ECO:0000259" key="4">
    <source>
        <dbReference type="SMART" id="SM00797"/>
    </source>
</evidence>
<name>A0A6M1SCX7_9HYPH</name>
<dbReference type="Pfam" id="PF02626">
    <property type="entry name" value="CT_A_B"/>
    <property type="match status" value="1"/>
</dbReference>
<dbReference type="GO" id="GO:0016787">
    <property type="term" value="F:hydrolase activity"/>
    <property type="evidence" value="ECO:0007669"/>
    <property type="project" value="UniProtKB-KW"/>
</dbReference>
<dbReference type="AlphaFoldDB" id="A0A6M1SCX7"/>
<proteinExistence type="predicted"/>
<dbReference type="InterPro" id="IPR052708">
    <property type="entry name" value="PxpC"/>
</dbReference>
<evidence type="ECO:0000256" key="1">
    <source>
        <dbReference type="ARBA" id="ARBA00022741"/>
    </source>
</evidence>
<dbReference type="InterPro" id="IPR003778">
    <property type="entry name" value="CT_A_B"/>
</dbReference>
<dbReference type="GO" id="GO:0005524">
    <property type="term" value="F:ATP binding"/>
    <property type="evidence" value="ECO:0007669"/>
    <property type="project" value="UniProtKB-KW"/>
</dbReference>
<protein>
    <submittedName>
        <fullName evidence="5">Biotin-dependent carboxyltransferase family protein</fullName>
    </submittedName>
</protein>
<evidence type="ECO:0000256" key="2">
    <source>
        <dbReference type="ARBA" id="ARBA00022801"/>
    </source>
</evidence>
<dbReference type="RefSeq" id="WP_164533829.1">
    <property type="nucleotide sequence ID" value="NZ_JAALFG010000002.1"/>
</dbReference>
<dbReference type="EMBL" id="JAALFG010000002">
    <property type="protein sequence ID" value="NGP17557.1"/>
    <property type="molecule type" value="Genomic_DNA"/>
</dbReference>
<reference evidence="5 6" key="1">
    <citation type="submission" date="2020-02" db="EMBL/GenBank/DDBJ databases">
        <authorList>
            <person name="Khan S.A."/>
            <person name="Jeon C.O."/>
            <person name="Chun B.H."/>
        </authorList>
    </citation>
    <scope>NUCLEOTIDE SEQUENCE [LARGE SCALE GENOMIC DNA]</scope>
    <source>
        <strain evidence="5 6">H239</strain>
    </source>
</reference>
<keyword evidence="2" id="KW-0378">Hydrolase</keyword>
<dbReference type="GO" id="GO:0016740">
    <property type="term" value="F:transferase activity"/>
    <property type="evidence" value="ECO:0007669"/>
    <property type="project" value="UniProtKB-KW"/>
</dbReference>
<dbReference type="SMART" id="SM00797">
    <property type="entry name" value="AHS2"/>
    <property type="match status" value="1"/>
</dbReference>
<dbReference type="PANTHER" id="PTHR43309:SF5">
    <property type="entry name" value="5-OXOPROLINASE SUBUNIT C"/>
    <property type="match status" value="1"/>
</dbReference>